<name>A0A2P6NPD3_9EUKA</name>
<feature type="domain" description="ATPase of the ABC class C-terminal" evidence="2">
    <location>
        <begin position="239"/>
        <end position="516"/>
    </location>
</feature>
<reference evidence="5 6" key="1">
    <citation type="journal article" date="2018" name="Genome Biol. Evol.">
        <title>Multiple Roots of Fruiting Body Formation in Amoebozoa.</title>
        <authorList>
            <person name="Hillmann F."/>
            <person name="Forbes G."/>
            <person name="Novohradska S."/>
            <person name="Ferling I."/>
            <person name="Riege K."/>
            <person name="Groth M."/>
            <person name="Westermann M."/>
            <person name="Marz M."/>
            <person name="Spaller T."/>
            <person name="Winckler T."/>
            <person name="Schaap P."/>
            <person name="Glockner G."/>
        </authorList>
    </citation>
    <scope>NUCLEOTIDE SEQUENCE [LARGE SCALE GENOMIC DNA]</scope>
    <source>
        <strain evidence="5 6">Jena</strain>
    </source>
</reference>
<evidence type="ECO:0000256" key="1">
    <source>
        <dbReference type="SAM" id="MobiDB-lite"/>
    </source>
</evidence>
<feature type="domain" description="MRB1590-like C-terminal" evidence="4">
    <location>
        <begin position="554"/>
        <end position="636"/>
    </location>
</feature>
<proteinExistence type="predicted"/>
<organism evidence="5 6">
    <name type="scientific">Planoprotostelium fungivorum</name>
    <dbReference type="NCBI Taxonomy" id="1890364"/>
    <lineage>
        <taxon>Eukaryota</taxon>
        <taxon>Amoebozoa</taxon>
        <taxon>Evosea</taxon>
        <taxon>Variosea</taxon>
        <taxon>Cavosteliida</taxon>
        <taxon>Cavosteliaceae</taxon>
        <taxon>Planoprotostelium</taxon>
    </lineage>
</organism>
<evidence type="ECO:0000259" key="4">
    <source>
        <dbReference type="Pfam" id="PF21117"/>
    </source>
</evidence>
<sequence>MPGRGEYYKQKYGGGRGGRGGGRGGRGGLDNHHQESFQESYVSQPSQSDTKPNTSSNAATQDSLVRLLRRIDGQSYNAYKDLYREQSWRFPQFSLHVTRVQSDAFAPPSCFRVYVPAADAKFPRDFSTSQIRRVALADYLHRNFHANCRSNRYDYKEASGGWSGSKGGDISVVQPCQHVMERTAVVVHPNGDVEARFTVGLPARGRTIMGEMASQVLTENVSHMVRETLLYGAYSNESKDEMKQHILSVEDQDSLRAKLKEKGLVAFVCNGATLPRMTGDSDKPLVEAGDDKVVTFQSPKDMEVSFDLPNRKVVGMGIPAGITILVGGGFHGKSTLLNALQIGIYNHIPGDGREFVVTENSAVKIRSEDGRSVQSVDISPFISNLPYGKDTKSFSTTNASGSTSQAANVMEYLEMGCTTLLIDEDTSATNFMMRDERMQMLVSDECEPITPFSYRVRELREAGVSCIIVIGGSGQYFGIADHVLMANSYRYTVVTDKAKDIAKMFEEREKLEPTKKKSKKTNLHWTDRKSKVRVSDERWVADRHGYLRSKDSPELDLSLVEQLVDIGQTKFIGNLFENKLMGKLNETTKNMKDMGEEMDKQMDEKGIDVFNHQQVGTLVRPRRYEILAAINRDRSTPFTQTK</sequence>
<dbReference type="OrthoDB" id="189459at2759"/>
<dbReference type="Proteomes" id="UP000241769">
    <property type="component" value="Unassembled WGS sequence"/>
</dbReference>
<dbReference type="SUPFAM" id="SSF52540">
    <property type="entry name" value="P-loop containing nucleoside triphosphate hydrolases"/>
    <property type="match status" value="1"/>
</dbReference>
<evidence type="ECO:0000259" key="2">
    <source>
        <dbReference type="Pfam" id="PF09818"/>
    </source>
</evidence>
<dbReference type="Pfam" id="PF20446">
    <property type="entry name" value="ABC_N"/>
    <property type="match status" value="1"/>
</dbReference>
<dbReference type="PANTHER" id="PTHR38149">
    <property type="entry name" value="ATPASE"/>
    <property type="match status" value="1"/>
</dbReference>
<feature type="compositionally biased region" description="Gly residues" evidence="1">
    <location>
        <begin position="12"/>
        <end position="28"/>
    </location>
</feature>
<dbReference type="PANTHER" id="PTHR38149:SF1">
    <property type="entry name" value="ATPASE"/>
    <property type="match status" value="1"/>
</dbReference>
<dbReference type="EMBL" id="MDYQ01000039">
    <property type="protein sequence ID" value="PRP85813.1"/>
    <property type="molecule type" value="Genomic_DNA"/>
</dbReference>
<dbReference type="Pfam" id="PF21117">
    <property type="entry name" value="MRB1590_C"/>
    <property type="match status" value="1"/>
</dbReference>
<dbReference type="InterPro" id="IPR019195">
    <property type="entry name" value="ABC_ATPase_put"/>
</dbReference>
<evidence type="ECO:0000259" key="3">
    <source>
        <dbReference type="Pfam" id="PF20446"/>
    </source>
</evidence>
<gene>
    <name evidence="5" type="ORF">PROFUN_06005</name>
</gene>
<feature type="region of interest" description="Disordered" evidence="1">
    <location>
        <begin position="1"/>
        <end position="61"/>
    </location>
</feature>
<dbReference type="InterPro" id="IPR049069">
    <property type="entry name" value="MRB1590-like_C"/>
</dbReference>
<dbReference type="InterPro" id="IPR046833">
    <property type="entry name" value="ABC_N"/>
</dbReference>
<accession>A0A2P6NPD3</accession>
<evidence type="ECO:0000313" key="6">
    <source>
        <dbReference type="Proteomes" id="UP000241769"/>
    </source>
</evidence>
<dbReference type="InterPro" id="IPR046834">
    <property type="entry name" value="ABC_ATPase_C"/>
</dbReference>
<dbReference type="Pfam" id="PF09818">
    <property type="entry name" value="ABC_ATPase"/>
    <property type="match status" value="1"/>
</dbReference>
<dbReference type="InterPro" id="IPR027417">
    <property type="entry name" value="P-loop_NTPase"/>
</dbReference>
<dbReference type="AlphaFoldDB" id="A0A2P6NPD3"/>
<dbReference type="InParanoid" id="A0A2P6NPD3"/>
<evidence type="ECO:0008006" key="7">
    <source>
        <dbReference type="Google" id="ProtNLM"/>
    </source>
</evidence>
<protein>
    <recommendedName>
        <fullName evidence="7">ABC transporter ATPase</fullName>
    </recommendedName>
</protein>
<feature type="domain" description="ATPase of the ABC class N-terminal" evidence="3">
    <location>
        <begin position="62"/>
        <end position="231"/>
    </location>
</feature>
<keyword evidence="6" id="KW-1185">Reference proteome</keyword>
<feature type="compositionally biased region" description="Polar residues" evidence="1">
    <location>
        <begin position="37"/>
        <end position="61"/>
    </location>
</feature>
<evidence type="ECO:0000313" key="5">
    <source>
        <dbReference type="EMBL" id="PRP85813.1"/>
    </source>
</evidence>
<comment type="caution">
    <text evidence="5">The sequence shown here is derived from an EMBL/GenBank/DDBJ whole genome shotgun (WGS) entry which is preliminary data.</text>
</comment>